<dbReference type="RefSeq" id="WP_141358576.1">
    <property type="nucleotide sequence ID" value="NZ_BAAAWM010000001.1"/>
</dbReference>
<protein>
    <recommendedName>
        <fullName evidence="1">IrrE N-terminal-like domain-containing protein</fullName>
    </recommendedName>
</protein>
<dbReference type="Pfam" id="PF06114">
    <property type="entry name" value="Peptidase_M78"/>
    <property type="match status" value="1"/>
</dbReference>
<evidence type="ECO:0000313" key="3">
    <source>
        <dbReference type="Proteomes" id="UP000316242"/>
    </source>
</evidence>
<evidence type="ECO:0000259" key="1">
    <source>
        <dbReference type="Pfam" id="PF06114"/>
    </source>
</evidence>
<keyword evidence="3" id="KW-1185">Reference proteome</keyword>
<dbReference type="EMBL" id="BJNE01000014">
    <property type="protein sequence ID" value="GEC13502.1"/>
    <property type="molecule type" value="Genomic_DNA"/>
</dbReference>
<gene>
    <name evidence="2" type="ORF">ANI01nite_27050</name>
</gene>
<evidence type="ECO:0000313" key="2">
    <source>
        <dbReference type="EMBL" id="GEC13502.1"/>
    </source>
</evidence>
<dbReference type="InterPro" id="IPR010359">
    <property type="entry name" value="IrrE_HExxH"/>
</dbReference>
<organism evidence="2 3">
    <name type="scientific">Glutamicibacter nicotianae</name>
    <name type="common">Arthrobacter nicotianae</name>
    <dbReference type="NCBI Taxonomy" id="37929"/>
    <lineage>
        <taxon>Bacteria</taxon>
        <taxon>Bacillati</taxon>
        <taxon>Actinomycetota</taxon>
        <taxon>Actinomycetes</taxon>
        <taxon>Micrococcales</taxon>
        <taxon>Micrococcaceae</taxon>
        <taxon>Glutamicibacter</taxon>
    </lineage>
</organism>
<comment type="caution">
    <text evidence="2">The sequence shown here is derived from an EMBL/GenBank/DDBJ whole genome shotgun (WGS) entry which is preliminary data.</text>
</comment>
<accession>A0ABQ0RNW0</accession>
<proteinExistence type="predicted"/>
<reference evidence="2 3" key="1">
    <citation type="submission" date="2019-06" db="EMBL/GenBank/DDBJ databases">
        <title>Whole genome shotgun sequence of Glutamicibacter nicotianae NBRC 14234.</title>
        <authorList>
            <person name="Hosoyama A."/>
            <person name="Uohara A."/>
            <person name="Ohji S."/>
            <person name="Ichikawa N."/>
        </authorList>
    </citation>
    <scope>NUCLEOTIDE SEQUENCE [LARGE SCALE GENOMIC DNA]</scope>
    <source>
        <strain evidence="2 3">NBRC 14234</strain>
    </source>
</reference>
<sequence>MVTTNYLTNLENLSDQMGVRVRTAPAPGDWWGVYDRRRKLITLRPKLARWQYDSTFAHELGHAYFGHHGHHPKTELLANRWAACRLITFERLLEHAATTFDKKALAASLGVMPWVIDAFEETLTYSQKLVVSERLSECHVA</sequence>
<feature type="domain" description="IrrE N-terminal-like" evidence="1">
    <location>
        <begin position="16"/>
        <end position="112"/>
    </location>
</feature>
<dbReference type="Gene3D" id="1.10.10.2910">
    <property type="match status" value="1"/>
</dbReference>
<name>A0ABQ0RNW0_GLUNI</name>
<dbReference type="Proteomes" id="UP000316242">
    <property type="component" value="Unassembled WGS sequence"/>
</dbReference>